<proteinExistence type="inferred from homology"/>
<dbReference type="InterPro" id="IPR002347">
    <property type="entry name" value="SDR_fam"/>
</dbReference>
<comment type="caution">
    <text evidence="3">The sequence shown here is derived from an EMBL/GenBank/DDBJ whole genome shotgun (WGS) entry which is preliminary data.</text>
</comment>
<dbReference type="AlphaFoldDB" id="A0AAD2HW76"/>
<dbReference type="Pfam" id="PF00106">
    <property type="entry name" value="adh_short"/>
    <property type="match status" value="1"/>
</dbReference>
<reference evidence="3" key="1">
    <citation type="submission" date="2023-11" db="EMBL/GenBank/DDBJ databases">
        <authorList>
            <person name="De Vega J J."/>
            <person name="De Vega J J."/>
        </authorList>
    </citation>
    <scope>NUCLEOTIDE SEQUENCE</scope>
</reference>
<dbReference type="Proteomes" id="UP001295794">
    <property type="component" value="Unassembled WGS sequence"/>
</dbReference>
<evidence type="ECO:0000256" key="1">
    <source>
        <dbReference type="ARBA" id="ARBA00006484"/>
    </source>
</evidence>
<dbReference type="GO" id="GO:0016491">
    <property type="term" value="F:oxidoreductase activity"/>
    <property type="evidence" value="ECO:0007669"/>
    <property type="project" value="UniProtKB-KW"/>
</dbReference>
<dbReference type="SUPFAM" id="SSF51735">
    <property type="entry name" value="NAD(P)-binding Rossmann-fold domains"/>
    <property type="match status" value="1"/>
</dbReference>
<dbReference type="PANTHER" id="PTHR24320:SF283">
    <property type="entry name" value="RETINOL DEHYDROGENASE 11"/>
    <property type="match status" value="1"/>
</dbReference>
<evidence type="ECO:0008006" key="5">
    <source>
        <dbReference type="Google" id="ProtNLM"/>
    </source>
</evidence>
<dbReference type="EMBL" id="CAVNYO010000466">
    <property type="protein sequence ID" value="CAK5283258.1"/>
    <property type="molecule type" value="Genomic_DNA"/>
</dbReference>
<accession>A0AAD2HW76</accession>
<sequence>MLPRSFGRDCDPRVRGYRSSNPAISTKLDAAIINTVLTTKLDSVPERIPTLAVNSVVVQRTHDVPNPRPSQKKPFCAGTSHLAKPKTSLSSINGIGFETAQAIAKYANLVVITGHNEERLKLAEAAIKKEVPHANIRALLLDLSSFAAVRTSAAQVNAYEEPIHVLINNAAAPLGPFKLTVDGLENQMATDHLGPFLLTALIAPKILAARTEQFTPRVVFVSSLAHTLCKGPDFGTLRKPDPKTHQAFSAYAQSKSANVLTAAELSRRSNGKINGYSLHPGEIPTKLLLKEESLETIKSQGILGPDGQPNTQDFHWKTIPEGAATTVVAAFDPRLAASPGAYLDNSVVANEKIEEHPADPVSALMAVVSLENKSLMRVCEANAAKLWDLSEEIVGVKFTFE</sequence>
<name>A0AAD2HW76_9AGAR</name>
<evidence type="ECO:0000256" key="2">
    <source>
        <dbReference type="ARBA" id="ARBA00023002"/>
    </source>
</evidence>
<comment type="similarity">
    <text evidence="1">Belongs to the short-chain dehydrogenases/reductases (SDR) family.</text>
</comment>
<evidence type="ECO:0000313" key="4">
    <source>
        <dbReference type="Proteomes" id="UP001295794"/>
    </source>
</evidence>
<evidence type="ECO:0000313" key="3">
    <source>
        <dbReference type="EMBL" id="CAK5283258.1"/>
    </source>
</evidence>
<keyword evidence="4" id="KW-1185">Reference proteome</keyword>
<keyword evidence="2" id="KW-0560">Oxidoreductase</keyword>
<dbReference type="InterPro" id="IPR036291">
    <property type="entry name" value="NAD(P)-bd_dom_sf"/>
</dbReference>
<gene>
    <name evidence="3" type="ORF">MYCIT1_LOCUS35666</name>
</gene>
<organism evidence="3 4">
    <name type="scientific">Mycena citricolor</name>
    <dbReference type="NCBI Taxonomy" id="2018698"/>
    <lineage>
        <taxon>Eukaryota</taxon>
        <taxon>Fungi</taxon>
        <taxon>Dikarya</taxon>
        <taxon>Basidiomycota</taxon>
        <taxon>Agaricomycotina</taxon>
        <taxon>Agaricomycetes</taxon>
        <taxon>Agaricomycetidae</taxon>
        <taxon>Agaricales</taxon>
        <taxon>Marasmiineae</taxon>
        <taxon>Mycenaceae</taxon>
        <taxon>Mycena</taxon>
    </lineage>
</organism>
<dbReference type="Gene3D" id="3.40.50.720">
    <property type="entry name" value="NAD(P)-binding Rossmann-like Domain"/>
    <property type="match status" value="1"/>
</dbReference>
<dbReference type="PANTHER" id="PTHR24320">
    <property type="entry name" value="RETINOL DEHYDROGENASE"/>
    <property type="match status" value="1"/>
</dbReference>
<protein>
    <recommendedName>
        <fullName evidence="5">Short-chain dehydrogenase</fullName>
    </recommendedName>
</protein>